<dbReference type="AlphaFoldDB" id="A0A5C8V9U3"/>
<reference evidence="1 2" key="1">
    <citation type="submission" date="2019-08" db="EMBL/GenBank/DDBJ databases">
        <title>Professor.</title>
        <authorList>
            <person name="Park J.S."/>
        </authorList>
    </citation>
    <scope>NUCLEOTIDE SEQUENCE [LARGE SCALE GENOMIC DNA]</scope>
    <source>
        <strain evidence="1 2">176CP5-101</strain>
    </source>
</reference>
<evidence type="ECO:0008006" key="3">
    <source>
        <dbReference type="Google" id="ProtNLM"/>
    </source>
</evidence>
<name>A0A5C8V9U3_9FLAO</name>
<dbReference type="RefSeq" id="WP_147742847.1">
    <property type="nucleotide sequence ID" value="NZ_VRUR01000001.1"/>
</dbReference>
<organism evidence="1 2">
    <name type="scientific">Flagellimonas hymeniacidonis</name>
    <dbReference type="NCBI Taxonomy" id="2603628"/>
    <lineage>
        <taxon>Bacteria</taxon>
        <taxon>Pseudomonadati</taxon>
        <taxon>Bacteroidota</taxon>
        <taxon>Flavobacteriia</taxon>
        <taxon>Flavobacteriales</taxon>
        <taxon>Flavobacteriaceae</taxon>
        <taxon>Flagellimonas</taxon>
    </lineage>
</organism>
<dbReference type="Proteomes" id="UP000321456">
    <property type="component" value="Unassembled WGS sequence"/>
</dbReference>
<accession>A0A5C8V9U3</accession>
<dbReference type="EMBL" id="VRUR01000001">
    <property type="protein sequence ID" value="TXN38186.1"/>
    <property type="molecule type" value="Genomic_DNA"/>
</dbReference>
<proteinExistence type="predicted"/>
<comment type="caution">
    <text evidence="1">The sequence shown here is derived from an EMBL/GenBank/DDBJ whole genome shotgun (WGS) entry which is preliminary data.</text>
</comment>
<gene>
    <name evidence="1" type="ORF">FVB32_07805</name>
</gene>
<keyword evidence="2" id="KW-1185">Reference proteome</keyword>
<protein>
    <recommendedName>
        <fullName evidence="3">DUF4488 domain-containing protein</fullName>
    </recommendedName>
</protein>
<evidence type="ECO:0000313" key="1">
    <source>
        <dbReference type="EMBL" id="TXN38186.1"/>
    </source>
</evidence>
<evidence type="ECO:0000313" key="2">
    <source>
        <dbReference type="Proteomes" id="UP000321456"/>
    </source>
</evidence>
<sequence>MKTTLILFFIVPFLSLPTQKTSTAFIGKWTWDFKGELIIIEFDKSGWVSFTQKQGVFGGKEFIYENEKCQLTYEISTSFEPIQIDFIITKLRSGERKKYFLGIAEFKGKDTLLLGLDLHRRPSKLTDSHFYNLKRTKFK</sequence>